<reference evidence="2 3" key="1">
    <citation type="journal article" date="2012" name="BMC Genomics">
        <title>Comparative genomics of the white-rot fungi, Phanerochaete carnosa and P. chrysosporium, to elucidate the genetic basis of the distinct wood types they colonize.</title>
        <authorList>
            <person name="Suzuki H."/>
            <person name="MacDonald J."/>
            <person name="Syed K."/>
            <person name="Salamov A."/>
            <person name="Hori C."/>
            <person name="Aerts A."/>
            <person name="Henrissat B."/>
            <person name="Wiebenga A."/>
            <person name="vanKuyk P.A."/>
            <person name="Barry K."/>
            <person name="Lindquist E."/>
            <person name="LaButti K."/>
            <person name="Lapidus A."/>
            <person name="Lucas S."/>
            <person name="Coutinho P."/>
            <person name="Gong Y."/>
            <person name="Samejima M."/>
            <person name="Mahadevan R."/>
            <person name="Abou-Zaid M."/>
            <person name="de Vries R.P."/>
            <person name="Igarashi K."/>
            <person name="Yadav J.S."/>
            <person name="Grigoriev I.V."/>
            <person name="Master E.R."/>
        </authorList>
    </citation>
    <scope>NUCLEOTIDE SEQUENCE [LARGE SCALE GENOMIC DNA]</scope>
    <source>
        <strain evidence="2 3">HHB-10118-sp</strain>
    </source>
</reference>
<evidence type="ECO:0008006" key="4">
    <source>
        <dbReference type="Google" id="ProtNLM"/>
    </source>
</evidence>
<gene>
    <name evidence="2" type="ORF">PHACADRAFT_214988</name>
</gene>
<feature type="compositionally biased region" description="Basic residues" evidence="1">
    <location>
        <begin position="472"/>
        <end position="481"/>
    </location>
</feature>
<dbReference type="OrthoDB" id="3269573at2759"/>
<organism evidence="2 3">
    <name type="scientific">Phanerochaete carnosa (strain HHB-10118-sp)</name>
    <name type="common">White-rot fungus</name>
    <name type="synonym">Peniophora carnosa</name>
    <dbReference type="NCBI Taxonomy" id="650164"/>
    <lineage>
        <taxon>Eukaryota</taxon>
        <taxon>Fungi</taxon>
        <taxon>Dikarya</taxon>
        <taxon>Basidiomycota</taxon>
        <taxon>Agaricomycotina</taxon>
        <taxon>Agaricomycetes</taxon>
        <taxon>Polyporales</taxon>
        <taxon>Phanerochaetaceae</taxon>
        <taxon>Phanerochaete</taxon>
    </lineage>
</organism>
<evidence type="ECO:0000313" key="3">
    <source>
        <dbReference type="Proteomes" id="UP000008370"/>
    </source>
</evidence>
<dbReference type="HOGENOM" id="CLU_567536_0_0_1"/>
<protein>
    <recommendedName>
        <fullName evidence="4">Fe2OG dioxygenase domain-containing protein</fullName>
    </recommendedName>
</protein>
<feature type="region of interest" description="Disordered" evidence="1">
    <location>
        <begin position="449"/>
        <end position="481"/>
    </location>
</feature>
<proteinExistence type="predicted"/>
<dbReference type="EMBL" id="JH931537">
    <property type="protein sequence ID" value="EKM48021.1"/>
    <property type="molecule type" value="Genomic_DNA"/>
</dbReference>
<dbReference type="InParanoid" id="K5UEY7"/>
<dbReference type="PANTHER" id="PTHR33099">
    <property type="entry name" value="FE2OG DIOXYGENASE DOMAIN-CONTAINING PROTEIN"/>
    <property type="match status" value="1"/>
</dbReference>
<name>K5UEY7_PHACS</name>
<evidence type="ECO:0000313" key="2">
    <source>
        <dbReference type="EMBL" id="EKM48021.1"/>
    </source>
</evidence>
<dbReference type="AlphaFoldDB" id="K5UEY7"/>
<sequence length="481" mass="53407">MEKVVNTVCSALGVDVNVSKPRCELYKLLLYETGSHFLSHVGIEKVNGMFATIVVVLPSPFTGGAAHLSHGDMSTYTDVTHEIKPITSGFRLALSYNPVHMTQALRPALSTNAWIVDELRRLCRLRNADEGTYAPEKLVYLLDHKYSRAKLNAGALKGADAHRVALLADLAREYGIGLGLAHAVCHLVGSIESGDLGYDFPPSDGYYQPWRYADRSRGRRRAVCYEFEEIEGREMTIEHFVDLDGTLVAKELEYDDSETFPEDLIEDMERLQNCDREKYQGYQGNYAGSLERWYHRSVLIICPGWNTFSLLYSGEGGLLRACTKPESTCTSPPTKFDHSFAEEVLLSSELPRHASRVASAVCHAGLSWNDAALWTLAIKRCCPYAGLATLPDDGMLAGLMRVGWPAVCPSSETMLYHEKRNASRLGLLARFTLWAETQPLEMTQAMRSWAQSRIQPSGSSVDSEAGLTGPPAKRRKTTLKS</sequence>
<keyword evidence="3" id="KW-1185">Reference proteome</keyword>
<dbReference type="RefSeq" id="XP_007403427.1">
    <property type="nucleotide sequence ID" value="XM_007403365.1"/>
</dbReference>
<dbReference type="Proteomes" id="UP000008370">
    <property type="component" value="Unassembled WGS sequence"/>
</dbReference>
<dbReference type="STRING" id="650164.K5UEY7"/>
<dbReference type="GeneID" id="18913642"/>
<evidence type="ECO:0000256" key="1">
    <source>
        <dbReference type="SAM" id="MobiDB-lite"/>
    </source>
</evidence>
<dbReference type="KEGG" id="pco:PHACADRAFT_214988"/>
<dbReference type="PANTHER" id="PTHR33099:SF7">
    <property type="entry name" value="MYND-TYPE DOMAIN-CONTAINING PROTEIN"/>
    <property type="match status" value="1"/>
</dbReference>
<accession>K5UEY7</accession>
<feature type="compositionally biased region" description="Polar residues" evidence="1">
    <location>
        <begin position="449"/>
        <end position="462"/>
    </location>
</feature>